<name>A0A423XFU3_9PEZI</name>
<dbReference type="InParanoid" id="A0A423XFU3"/>
<comment type="caution">
    <text evidence="1">The sequence shown here is derived from an EMBL/GenBank/DDBJ whole genome shotgun (WGS) entry which is preliminary data.</text>
</comment>
<sequence length="62" mass="6651">MHDAMVLLIGAHEAGSKPTVVVGDAYLDEDGDVVMQDAPLEDLLVDVAPRDEDGDVVMEDAW</sequence>
<dbReference type="EMBL" id="LKEB01000011">
    <property type="protein sequence ID" value="ROW15058.1"/>
    <property type="molecule type" value="Genomic_DNA"/>
</dbReference>
<organism evidence="1 2">
    <name type="scientific">Cytospora leucostoma</name>
    <dbReference type="NCBI Taxonomy" id="1230097"/>
    <lineage>
        <taxon>Eukaryota</taxon>
        <taxon>Fungi</taxon>
        <taxon>Dikarya</taxon>
        <taxon>Ascomycota</taxon>
        <taxon>Pezizomycotina</taxon>
        <taxon>Sordariomycetes</taxon>
        <taxon>Sordariomycetidae</taxon>
        <taxon>Diaporthales</taxon>
        <taxon>Cytosporaceae</taxon>
        <taxon>Cytospora</taxon>
    </lineage>
</organism>
<proteinExistence type="predicted"/>
<dbReference type="AlphaFoldDB" id="A0A423XFU3"/>
<evidence type="ECO:0000313" key="2">
    <source>
        <dbReference type="Proteomes" id="UP000285146"/>
    </source>
</evidence>
<accession>A0A423XFU3</accession>
<gene>
    <name evidence="1" type="ORF">VPNG_03399</name>
</gene>
<protein>
    <submittedName>
        <fullName evidence="1">Uncharacterized protein</fullName>
    </submittedName>
</protein>
<dbReference type="Proteomes" id="UP000285146">
    <property type="component" value="Unassembled WGS sequence"/>
</dbReference>
<keyword evidence="2" id="KW-1185">Reference proteome</keyword>
<evidence type="ECO:0000313" key="1">
    <source>
        <dbReference type="EMBL" id="ROW15058.1"/>
    </source>
</evidence>
<reference evidence="1 2" key="1">
    <citation type="submission" date="2015-09" db="EMBL/GenBank/DDBJ databases">
        <title>Host preference determinants of Valsa canker pathogens revealed by comparative genomics.</title>
        <authorList>
            <person name="Yin Z."/>
            <person name="Huang L."/>
        </authorList>
    </citation>
    <scope>NUCLEOTIDE SEQUENCE [LARGE SCALE GENOMIC DNA]</scope>
    <source>
        <strain evidence="1 2">SXYLt</strain>
    </source>
</reference>